<proteinExistence type="predicted"/>
<dbReference type="AlphaFoldDB" id="A0A8K1FHR1"/>
<sequence>MAERQLKRAHDDVALPSRMHLVADIPLTSRVIIVGDIHGCFDELVELLAVAEFDESKDTLILVGDLVNKGPKSPEVVQFARQKNALCVRGNHDDAALSAYYAWKSGGDDALPAKYGYVKSFSEEDIRYLEELPFTISLPAQNAMIVHAGIKPGVALEGQHPIDMYKMRFLEYESTNEEPAAFEVKPSDSEVVQWATQWKGPQHIYFGHDAKAGLQQEAFATGLDTGCCYGRQLTAIILPTRELVAVKARAQYSAPTST</sequence>
<dbReference type="InterPro" id="IPR004843">
    <property type="entry name" value="Calcineurin-like_PHP"/>
</dbReference>
<organism evidence="2 3">
    <name type="scientific">Pythium oligandrum</name>
    <name type="common">Mycoparasitic fungus</name>
    <dbReference type="NCBI Taxonomy" id="41045"/>
    <lineage>
        <taxon>Eukaryota</taxon>
        <taxon>Sar</taxon>
        <taxon>Stramenopiles</taxon>
        <taxon>Oomycota</taxon>
        <taxon>Peronosporomycetes</taxon>
        <taxon>Pythiales</taxon>
        <taxon>Pythiaceae</taxon>
        <taxon>Pythium</taxon>
    </lineage>
</organism>
<dbReference type="GO" id="GO:0006798">
    <property type="term" value="P:polyphosphate catabolic process"/>
    <property type="evidence" value="ECO:0007669"/>
    <property type="project" value="TreeGrafter"/>
</dbReference>
<dbReference type="OrthoDB" id="10267127at2759"/>
<comment type="caution">
    <text evidence="2">The sequence shown here is derived from an EMBL/GenBank/DDBJ whole genome shotgun (WGS) entry which is preliminary data.</text>
</comment>
<dbReference type="SUPFAM" id="SSF56300">
    <property type="entry name" value="Metallo-dependent phosphatases"/>
    <property type="match status" value="1"/>
</dbReference>
<dbReference type="GO" id="GO:0016791">
    <property type="term" value="F:phosphatase activity"/>
    <property type="evidence" value="ECO:0007669"/>
    <property type="project" value="TreeGrafter"/>
</dbReference>
<name>A0A8K1FHR1_PYTOL</name>
<evidence type="ECO:0000313" key="3">
    <source>
        <dbReference type="Proteomes" id="UP000794436"/>
    </source>
</evidence>
<dbReference type="Proteomes" id="UP000794436">
    <property type="component" value="Unassembled WGS sequence"/>
</dbReference>
<protein>
    <recommendedName>
        <fullName evidence="1">Calcineurin-like phosphoesterase domain-containing protein</fullName>
    </recommendedName>
</protein>
<dbReference type="PANTHER" id="PTHR42850:SF4">
    <property type="entry name" value="ZINC-DEPENDENT ENDOPOLYPHOSPHATASE"/>
    <property type="match status" value="1"/>
</dbReference>
<dbReference type="EMBL" id="SPLM01000073">
    <property type="protein sequence ID" value="TMW63016.1"/>
    <property type="molecule type" value="Genomic_DNA"/>
</dbReference>
<gene>
    <name evidence="2" type="ORF">Poli38472_005634</name>
</gene>
<dbReference type="CDD" id="cd00144">
    <property type="entry name" value="MPP_PPP_family"/>
    <property type="match status" value="1"/>
</dbReference>
<reference evidence="2" key="1">
    <citation type="submission" date="2019-03" db="EMBL/GenBank/DDBJ databases">
        <title>Long read genome sequence of the mycoparasitic Pythium oligandrum ATCC 38472 isolated from sugarbeet rhizosphere.</title>
        <authorList>
            <person name="Gaulin E."/>
        </authorList>
    </citation>
    <scope>NUCLEOTIDE SEQUENCE</scope>
    <source>
        <strain evidence="2">ATCC 38472_TT</strain>
    </source>
</reference>
<evidence type="ECO:0000259" key="1">
    <source>
        <dbReference type="Pfam" id="PF00149"/>
    </source>
</evidence>
<dbReference type="InterPro" id="IPR050126">
    <property type="entry name" value="Ap4A_hydrolase"/>
</dbReference>
<dbReference type="Gene3D" id="3.60.21.10">
    <property type="match status" value="1"/>
</dbReference>
<evidence type="ECO:0000313" key="2">
    <source>
        <dbReference type="EMBL" id="TMW63016.1"/>
    </source>
</evidence>
<dbReference type="GO" id="GO:0000298">
    <property type="term" value="F:endopolyphosphatase activity"/>
    <property type="evidence" value="ECO:0007669"/>
    <property type="project" value="TreeGrafter"/>
</dbReference>
<dbReference type="Pfam" id="PF00149">
    <property type="entry name" value="Metallophos"/>
    <property type="match status" value="1"/>
</dbReference>
<dbReference type="PANTHER" id="PTHR42850">
    <property type="entry name" value="METALLOPHOSPHOESTERASE"/>
    <property type="match status" value="1"/>
</dbReference>
<keyword evidence="3" id="KW-1185">Reference proteome</keyword>
<feature type="domain" description="Calcineurin-like phosphoesterase" evidence="1">
    <location>
        <begin position="30"/>
        <end position="208"/>
    </location>
</feature>
<dbReference type="InterPro" id="IPR029052">
    <property type="entry name" value="Metallo-depent_PP-like"/>
</dbReference>
<dbReference type="GO" id="GO:0005737">
    <property type="term" value="C:cytoplasm"/>
    <property type="evidence" value="ECO:0007669"/>
    <property type="project" value="TreeGrafter"/>
</dbReference>
<accession>A0A8K1FHR1</accession>